<dbReference type="SMART" id="SM00320">
    <property type="entry name" value="WD40"/>
    <property type="match status" value="8"/>
</dbReference>
<evidence type="ECO:0000313" key="6">
    <source>
        <dbReference type="Proteomes" id="UP000008206"/>
    </source>
</evidence>
<evidence type="ECO:0000256" key="1">
    <source>
        <dbReference type="ARBA" id="ARBA00022574"/>
    </source>
</evidence>
<dbReference type="PROSITE" id="PS50294">
    <property type="entry name" value="WD_REPEATS_REGION"/>
    <property type="match status" value="8"/>
</dbReference>
<evidence type="ECO:0000259" key="4">
    <source>
        <dbReference type="Pfam" id="PF20703"/>
    </source>
</evidence>
<evidence type="ECO:0000256" key="2">
    <source>
        <dbReference type="ARBA" id="ARBA00022737"/>
    </source>
</evidence>
<keyword evidence="6" id="KW-1185">Reference proteome</keyword>
<dbReference type="HOGENOM" id="CLU_002352_3_0_3"/>
<dbReference type="Gene3D" id="3.40.50.300">
    <property type="entry name" value="P-loop containing nucleotide triphosphate hydrolases"/>
    <property type="match status" value="1"/>
</dbReference>
<dbReference type="InterPro" id="IPR020472">
    <property type="entry name" value="WD40_PAC1"/>
</dbReference>
<dbReference type="InterPro" id="IPR036322">
    <property type="entry name" value="WD40_repeat_dom_sf"/>
</dbReference>
<sequence length="964" mass="106789">MTPPLPPNNRQITIQRDVISSTIISGDNNTVVVYYQKQQTEVNLGPNPYRGLASFQVEDADVFFGREEQVKRLWSRLQALYNGNVSTRLLPILGASGSGKSSLARAGLLPELARLPLPGHRSTDVIIMKPSSKPLELLAVELSRIATGDPFGDGAKIDEFKQVLEKRAKQGTNDGLSSLVMRLPQKNSPLVILIDQFEEVYSLCEDVEQRTTFINTLLEAATIKDGRVSVVITLRSDFLRETQQHPQLNQIIGSDQSIILPVMTSKELRLAIEKPAEQAGRPLENETVKRLIEQAEGREGALPLLQSALTLIWEELSQSNGKSSLDILRDIGGVGGALAKEAENLYNNNLSAQEKEITKRIFLGLVQPKEGTLYSRRRAKVSNLIPRKNEQEQGRKILRMFSKTTARLITLSSVKKVHSQGEEIEEIAEVTHEALFEHWAELKKWLNGQQDVIRQKIRIDNAAEEWNNNDRKRSYLLQERDLTGAELFQKNHEETFQLSDLAKELIQKSLEHRRNNRIKNGLRFLVVVLPLSGFALYQLQQAQRYSVRQLTATAESFLTSQPVEAEINAIAAWDLSRSAFARVSDNDRLAADNSLLNAQRNNWERQRFLPDSTDSMILSVAFSRDGQTIVGGSRDGSVWLWNVRTGKANRKPLTGHKDMVTSVAFSPDGQTIVSGSYDHTVRLWDAKTGLPKGKPLTGHADVVTSVAFSPDGQTIVSGGYDHTVRLWDAKTGLPKGKPLTGHADVVTSVAFSPDGQTIVSGGYDHTVRLWDAKTGLPKGKPLTGHADVVTSVAFSRDGETIVSGSEDTTVRLWDAKTGLPKGKPLTGHTDAVTSVAFSRDGETIVSGSEDTTVRLWNAQTGIPQGNPLIGHWNRVNSVAFSPDGETIVSGSHDNTVRLWDAQTRLKKPLIGHRDLVQSVAFSRDGKTIVSGSWDNTVRLWDAKTGVSKRKTVDWAYDSGQFRRF</sequence>
<feature type="repeat" description="WD" evidence="3">
    <location>
        <begin position="909"/>
        <end position="950"/>
    </location>
</feature>
<name>E0UIW3_GLOV7</name>
<dbReference type="InterPro" id="IPR015943">
    <property type="entry name" value="WD40/YVTN_repeat-like_dom_sf"/>
</dbReference>
<dbReference type="Proteomes" id="UP000008206">
    <property type="component" value="Chromosome"/>
</dbReference>
<feature type="repeat" description="WD" evidence="3">
    <location>
        <begin position="696"/>
        <end position="732"/>
    </location>
</feature>
<reference evidence="6" key="1">
    <citation type="journal article" date="2011" name="MBio">
        <title>Novel metabolic attributes of the genus Cyanothece, comprising a group of unicellular nitrogen-fixing Cyanobacteria.</title>
        <authorList>
            <person name="Bandyopadhyay A."/>
            <person name="Elvitigala T."/>
            <person name="Welsh E."/>
            <person name="Stockel J."/>
            <person name="Liberton M."/>
            <person name="Min H."/>
            <person name="Sherman L.A."/>
            <person name="Pakrasi H.B."/>
        </authorList>
    </citation>
    <scope>NUCLEOTIDE SEQUENCE [LARGE SCALE GENOMIC DNA]</scope>
    <source>
        <strain evidence="6">PCC 7822</strain>
    </source>
</reference>
<proteinExistence type="predicted"/>
<dbReference type="InterPro" id="IPR019775">
    <property type="entry name" value="WD40_repeat_CS"/>
</dbReference>
<dbReference type="PRINTS" id="PR00320">
    <property type="entry name" value="GPROTEINBRPT"/>
</dbReference>
<dbReference type="GO" id="GO:0000398">
    <property type="term" value="P:mRNA splicing, via spliceosome"/>
    <property type="evidence" value="ECO:0007669"/>
    <property type="project" value="TreeGrafter"/>
</dbReference>
<dbReference type="eggNOG" id="COG1474">
    <property type="taxonomic scope" value="Bacteria"/>
</dbReference>
<feature type="repeat" description="WD" evidence="3">
    <location>
        <begin position="868"/>
        <end position="903"/>
    </location>
</feature>
<accession>E0UIW3</accession>
<dbReference type="SUPFAM" id="SSF52540">
    <property type="entry name" value="P-loop containing nucleoside triphosphate hydrolases"/>
    <property type="match status" value="1"/>
</dbReference>
<dbReference type="EMBL" id="CP002198">
    <property type="protein sequence ID" value="ADN14543.1"/>
    <property type="molecule type" value="Genomic_DNA"/>
</dbReference>
<dbReference type="InterPro" id="IPR049052">
    <property type="entry name" value="nSTAND1"/>
</dbReference>
<dbReference type="InterPro" id="IPR001680">
    <property type="entry name" value="WD40_rpt"/>
</dbReference>
<dbReference type="InterPro" id="IPR027417">
    <property type="entry name" value="P-loop_NTPase"/>
</dbReference>
<dbReference type="GO" id="GO:0017070">
    <property type="term" value="F:U6 snRNA binding"/>
    <property type="evidence" value="ECO:0007669"/>
    <property type="project" value="TreeGrafter"/>
</dbReference>
<dbReference type="PANTHER" id="PTHR19846:SF0">
    <property type="entry name" value="PRE-MRNA PROCESSING FACTOR 4"/>
    <property type="match status" value="1"/>
</dbReference>
<dbReference type="RefSeq" id="WP_013322648.1">
    <property type="nucleotide sequence ID" value="NC_014501.1"/>
</dbReference>
<feature type="repeat" description="WD" evidence="3">
    <location>
        <begin position="610"/>
        <end position="651"/>
    </location>
</feature>
<dbReference type="Pfam" id="PF00400">
    <property type="entry name" value="WD40"/>
    <property type="match status" value="8"/>
</dbReference>
<dbReference type="STRING" id="497965.Cyan7822_2572"/>
<protein>
    <submittedName>
        <fullName evidence="5">WD40 repeat, subgroup</fullName>
    </submittedName>
</protein>
<dbReference type="AlphaFoldDB" id="E0UIW3"/>
<dbReference type="SUPFAM" id="SSF50978">
    <property type="entry name" value="WD40 repeat-like"/>
    <property type="match status" value="1"/>
</dbReference>
<dbReference type="CDD" id="cd00200">
    <property type="entry name" value="WD40"/>
    <property type="match status" value="1"/>
</dbReference>
<evidence type="ECO:0000256" key="3">
    <source>
        <dbReference type="PROSITE-ProRule" id="PRU00221"/>
    </source>
</evidence>
<feature type="repeat" description="WD" evidence="3">
    <location>
        <begin position="782"/>
        <end position="818"/>
    </location>
</feature>
<dbReference type="PROSITE" id="PS00678">
    <property type="entry name" value="WD_REPEATS_1"/>
    <property type="match status" value="8"/>
</dbReference>
<dbReference type="eggNOG" id="COG2319">
    <property type="taxonomic scope" value="Bacteria"/>
</dbReference>
<feature type="repeat" description="WD" evidence="3">
    <location>
        <begin position="825"/>
        <end position="861"/>
    </location>
</feature>
<feature type="repeat" description="WD" evidence="3">
    <location>
        <begin position="739"/>
        <end position="775"/>
    </location>
</feature>
<dbReference type="PANTHER" id="PTHR19846">
    <property type="entry name" value="WD40 REPEAT PROTEIN"/>
    <property type="match status" value="1"/>
</dbReference>
<keyword evidence="2" id="KW-0677">Repeat</keyword>
<keyword evidence="1 3" id="KW-0853">WD repeat</keyword>
<organism evidence="5 6">
    <name type="scientific">Gloeothece verrucosa (strain PCC 7822)</name>
    <name type="common">Cyanothece sp. (strain PCC 7822)</name>
    <dbReference type="NCBI Taxonomy" id="497965"/>
    <lineage>
        <taxon>Bacteria</taxon>
        <taxon>Bacillati</taxon>
        <taxon>Cyanobacteriota</taxon>
        <taxon>Cyanophyceae</taxon>
        <taxon>Oscillatoriophycideae</taxon>
        <taxon>Chroococcales</taxon>
        <taxon>Aphanothecaceae</taxon>
        <taxon>Gloeothece</taxon>
        <taxon>Gloeothece verrucosa</taxon>
    </lineage>
</organism>
<dbReference type="KEGG" id="cyj:Cyan7822_2572"/>
<dbReference type="Gene3D" id="2.130.10.10">
    <property type="entry name" value="YVTN repeat-like/Quinoprotein amine dehydrogenase"/>
    <property type="match status" value="4"/>
</dbReference>
<gene>
    <name evidence="5" type="ordered locus">Cyan7822_2572</name>
</gene>
<feature type="repeat" description="WD" evidence="3">
    <location>
        <begin position="653"/>
        <end position="689"/>
    </location>
</feature>
<dbReference type="GO" id="GO:0030621">
    <property type="term" value="F:U4 snRNA binding"/>
    <property type="evidence" value="ECO:0007669"/>
    <property type="project" value="TreeGrafter"/>
</dbReference>
<dbReference type="PROSITE" id="PS50082">
    <property type="entry name" value="WD_REPEATS_2"/>
    <property type="match status" value="8"/>
</dbReference>
<feature type="domain" description="Novel STAND NTPase 1" evidence="4">
    <location>
        <begin position="48"/>
        <end position="473"/>
    </location>
</feature>
<dbReference type="Pfam" id="PF20703">
    <property type="entry name" value="nSTAND1"/>
    <property type="match status" value="1"/>
</dbReference>
<evidence type="ECO:0000313" key="5">
    <source>
        <dbReference type="EMBL" id="ADN14543.1"/>
    </source>
</evidence>